<evidence type="ECO:0000313" key="10">
    <source>
        <dbReference type="Proteomes" id="UP000487221"/>
    </source>
</evidence>
<dbReference type="Proteomes" id="UP000283680">
    <property type="component" value="Unassembled WGS sequence"/>
</dbReference>
<evidence type="ECO:0000313" key="4">
    <source>
        <dbReference type="EMBL" id="RGQ53268.1"/>
    </source>
</evidence>
<organism evidence="5 6">
    <name type="scientific">Bacteroides uniformis</name>
    <dbReference type="NCBI Taxonomy" id="820"/>
    <lineage>
        <taxon>Bacteria</taxon>
        <taxon>Pseudomonadati</taxon>
        <taxon>Bacteroidota</taxon>
        <taxon>Bacteroidia</taxon>
        <taxon>Bacteroidales</taxon>
        <taxon>Bacteroidaceae</taxon>
        <taxon>Bacteroides</taxon>
    </lineage>
</organism>
<protein>
    <recommendedName>
        <fullName evidence="11">MarR family transcriptional regulator</fullName>
    </recommendedName>
</protein>
<dbReference type="EMBL" id="WCUV01000016">
    <property type="protein sequence ID" value="KAB4087838.1"/>
    <property type="molecule type" value="Genomic_DNA"/>
</dbReference>
<evidence type="ECO:0000313" key="2">
    <source>
        <dbReference type="EMBL" id="KAB4180487.1"/>
    </source>
</evidence>
<reference evidence="6 7" key="1">
    <citation type="submission" date="2018-08" db="EMBL/GenBank/DDBJ databases">
        <title>A genome reference for cultivated species of the human gut microbiota.</title>
        <authorList>
            <person name="Zou Y."/>
            <person name="Xue W."/>
            <person name="Luo G."/>
        </authorList>
    </citation>
    <scope>NUCLEOTIDE SEQUENCE [LARGE SCALE GENOMIC DNA]</scope>
    <source>
        <strain evidence="4 7">AF28-11</strain>
        <strain evidence="5 6">AM29-12AC</strain>
    </source>
</reference>
<dbReference type="Proteomes" id="UP000283601">
    <property type="component" value="Unassembled WGS sequence"/>
</dbReference>
<evidence type="ECO:0000313" key="9">
    <source>
        <dbReference type="Proteomes" id="UP000466952"/>
    </source>
</evidence>
<evidence type="ECO:0000313" key="6">
    <source>
        <dbReference type="Proteomes" id="UP000283601"/>
    </source>
</evidence>
<sequence>MIMCKIDDFIDVTSRYIAELLDLRADIRPVEKDVLHTFPANITAGYTFCTANLLGHDVVLLYSADSSAYTPGQMRKQKELVERKAQCPVIFVLRTVAAYNVRRLVRHRVNFIIPQKQMFIPDLLIDLKPHKNNIGGGEETQIPAIAQCIILYHLEVKSLEGKGTYDIADLFNVSYANVNRAVRWLKDKEVIALSGGKTKSMIFQFKKRELWDRMLPFLANPIERIVYTDSLPDEVFCISGVNALSEYSMLNKEKNDTYAIAKEEARRLQIRTDKEYGETRIEIWRYNPCFFSKNGIVDKLSLFLAMKDMDDERIQIELETMINNMIW</sequence>
<evidence type="ECO:0000313" key="7">
    <source>
        <dbReference type="Proteomes" id="UP000283680"/>
    </source>
</evidence>
<evidence type="ECO:0000313" key="5">
    <source>
        <dbReference type="EMBL" id="RHE23176.1"/>
    </source>
</evidence>
<evidence type="ECO:0000313" key="3">
    <source>
        <dbReference type="EMBL" id="KAB4211851.1"/>
    </source>
</evidence>
<name>A0A139KAJ0_BACUN</name>
<dbReference type="EMBL" id="QSJZ01000007">
    <property type="protein sequence ID" value="RHE23176.1"/>
    <property type="molecule type" value="Genomic_DNA"/>
</dbReference>
<dbReference type="AlphaFoldDB" id="A0A139KAJ0"/>
<dbReference type="Proteomes" id="UP000432488">
    <property type="component" value="Unassembled WGS sequence"/>
</dbReference>
<comment type="caution">
    <text evidence="5">The sequence shown here is derived from an EMBL/GenBank/DDBJ whole genome shotgun (WGS) entry which is preliminary data.</text>
</comment>
<dbReference type="Proteomes" id="UP000487221">
    <property type="component" value="Unassembled WGS sequence"/>
</dbReference>
<proteinExistence type="predicted"/>
<dbReference type="EMBL" id="WCTR01000008">
    <property type="protein sequence ID" value="KAB4211851.1"/>
    <property type="molecule type" value="Genomic_DNA"/>
</dbReference>
<dbReference type="EMBL" id="WCTY01000042">
    <property type="protein sequence ID" value="KAB4180487.1"/>
    <property type="molecule type" value="Genomic_DNA"/>
</dbReference>
<accession>A0A139KAJ0</accession>
<evidence type="ECO:0008006" key="11">
    <source>
        <dbReference type="Google" id="ProtNLM"/>
    </source>
</evidence>
<dbReference type="EMBL" id="QRTH01000002">
    <property type="protein sequence ID" value="RGQ53268.1"/>
    <property type="molecule type" value="Genomic_DNA"/>
</dbReference>
<dbReference type="Proteomes" id="UP000466952">
    <property type="component" value="Unassembled WGS sequence"/>
</dbReference>
<gene>
    <name evidence="5" type="ORF">DW758_10145</name>
    <name evidence="4" type="ORF">DWY92_06210</name>
    <name evidence="3" type="ORF">GAP55_12810</name>
    <name evidence="2" type="ORF">GAQ44_19835</name>
    <name evidence="1" type="ORF">GAQ56_18430</name>
</gene>
<evidence type="ECO:0000313" key="8">
    <source>
        <dbReference type="Proteomes" id="UP000432488"/>
    </source>
</evidence>
<reference evidence="8 9" key="2">
    <citation type="journal article" date="2019" name="Nat. Med.">
        <title>A library of human gut bacterial isolates paired with longitudinal multiomics data enables mechanistic microbiome research.</title>
        <authorList>
            <person name="Poyet M."/>
            <person name="Groussin M."/>
            <person name="Gibbons S.M."/>
            <person name="Avila-Pacheco J."/>
            <person name="Jiang X."/>
            <person name="Kearney S.M."/>
            <person name="Perrotta A.R."/>
            <person name="Berdy B."/>
            <person name="Zhao S."/>
            <person name="Lieberman T.D."/>
            <person name="Swanson P.K."/>
            <person name="Smith M."/>
            <person name="Roesemann S."/>
            <person name="Alexander J.E."/>
            <person name="Rich S.A."/>
            <person name="Livny J."/>
            <person name="Vlamakis H."/>
            <person name="Clish C."/>
            <person name="Bullock K."/>
            <person name="Deik A."/>
            <person name="Scott J."/>
            <person name="Pierce K.A."/>
            <person name="Xavier R.J."/>
            <person name="Alm E.J."/>
        </authorList>
    </citation>
    <scope>NUCLEOTIDE SEQUENCE [LARGE SCALE GENOMIC DNA]</scope>
    <source>
        <strain evidence="3 9">BIOML-A11</strain>
        <strain evidence="2 10">BIOML-A19</strain>
        <strain evidence="1 8">BIOML-A42</strain>
    </source>
</reference>
<evidence type="ECO:0000313" key="1">
    <source>
        <dbReference type="EMBL" id="KAB4087838.1"/>
    </source>
</evidence>